<protein>
    <submittedName>
        <fullName evidence="1">DUF3172 domain-containing protein</fullName>
    </submittedName>
</protein>
<evidence type="ECO:0000313" key="2">
    <source>
        <dbReference type="Proteomes" id="UP000514713"/>
    </source>
</evidence>
<dbReference type="InterPro" id="IPR021511">
    <property type="entry name" value="DUF3172"/>
</dbReference>
<gene>
    <name evidence="1" type="ORF">HUN01_04595</name>
</gene>
<dbReference type="EMBL" id="CP054698">
    <property type="protein sequence ID" value="QMS86884.1"/>
    <property type="molecule type" value="Genomic_DNA"/>
</dbReference>
<proteinExistence type="predicted"/>
<evidence type="ECO:0000313" key="1">
    <source>
        <dbReference type="EMBL" id="QMS86884.1"/>
    </source>
</evidence>
<sequence length="32" mass="3489">MDNTASNADICVQYDTSAIVTDICVFVILKPK</sequence>
<reference evidence="2" key="1">
    <citation type="submission" date="2020-06" db="EMBL/GenBank/DDBJ databases">
        <title>Nostoc edaphicum CCNP1411 genome.</title>
        <authorList>
            <person name="Fidor A."/>
            <person name="Grabski M."/>
            <person name="Gawor J."/>
            <person name="Gromadka R."/>
            <person name="Wegrzyn G."/>
            <person name="Mazur-Marzec H."/>
        </authorList>
    </citation>
    <scope>NUCLEOTIDE SEQUENCE [LARGE SCALE GENOMIC DNA]</scope>
    <source>
        <strain evidence="2">CCNP1411</strain>
    </source>
</reference>
<organism evidence="1 2">
    <name type="scientific">Nostoc edaphicum CCNP1411</name>
    <dbReference type="NCBI Taxonomy" id="1472755"/>
    <lineage>
        <taxon>Bacteria</taxon>
        <taxon>Bacillati</taxon>
        <taxon>Cyanobacteriota</taxon>
        <taxon>Cyanophyceae</taxon>
        <taxon>Nostocales</taxon>
        <taxon>Nostocaceae</taxon>
        <taxon>Nostoc</taxon>
    </lineage>
</organism>
<dbReference type="KEGG" id="ned:HUN01_04595"/>
<dbReference type="AlphaFoldDB" id="A0A7D7QHZ9"/>
<keyword evidence="2" id="KW-1185">Reference proteome</keyword>
<dbReference type="Proteomes" id="UP000514713">
    <property type="component" value="Chromosome"/>
</dbReference>
<accession>A0A7D7QHZ9</accession>
<dbReference type="Pfam" id="PF11371">
    <property type="entry name" value="DUF3172"/>
    <property type="match status" value="1"/>
</dbReference>
<name>A0A7D7QHZ9_9NOSO</name>